<evidence type="ECO:0000313" key="2">
    <source>
        <dbReference type="Proteomes" id="UP000029409"/>
    </source>
</evidence>
<dbReference type="STRING" id="44251.PDUR_16865"/>
<proteinExistence type="predicted"/>
<dbReference type="OrthoDB" id="1631118at2"/>
<evidence type="ECO:0000313" key="1">
    <source>
        <dbReference type="EMBL" id="AIQ13402.1"/>
    </source>
</evidence>
<dbReference type="EMBL" id="CP009288">
    <property type="protein sequence ID" value="AIQ13402.1"/>
    <property type="molecule type" value="Genomic_DNA"/>
</dbReference>
<sequence>MKLYQMSSRPNGTDRLASFLEDNFVCIGWPGISDLEHTGSDELRERFAAVYGKELADPDAAAVGVALFVHGMQDGDYVLVVAEDAGYVYLGDLGDYFYDERYDNEQDGMCHRRGVTWLSRIPRDELNPALREWLNEGAAVSVYPLPDEEAGLDRWLNPSIEPQISRTERVKVDNKTIEEALEVLKSALRSEDPERRERAAAAILGYARGQY</sequence>
<dbReference type="KEGG" id="pdu:PDUR_16865"/>
<dbReference type="Proteomes" id="UP000029409">
    <property type="component" value="Chromosome"/>
</dbReference>
<organism evidence="1 2">
    <name type="scientific">Paenibacillus durus</name>
    <name type="common">Paenibacillus azotofixans</name>
    <dbReference type="NCBI Taxonomy" id="44251"/>
    <lineage>
        <taxon>Bacteria</taxon>
        <taxon>Bacillati</taxon>
        <taxon>Bacillota</taxon>
        <taxon>Bacilli</taxon>
        <taxon>Bacillales</taxon>
        <taxon>Paenibacillaceae</taxon>
        <taxon>Paenibacillus</taxon>
    </lineage>
</organism>
<reference evidence="1 2" key="1">
    <citation type="submission" date="2014-08" db="EMBL/GenBank/DDBJ databases">
        <title>Comparative genomics of the Paenibacillus odorifer group.</title>
        <authorList>
            <person name="den Bakker H.C."/>
            <person name="Tsai Y.-C."/>
            <person name="Martin N."/>
            <person name="Korlach J."/>
            <person name="Wiedmann M."/>
        </authorList>
    </citation>
    <scope>NUCLEOTIDE SEQUENCE [LARGE SCALE GENOMIC DNA]</scope>
    <source>
        <strain evidence="1 2">DSM 1735</strain>
    </source>
</reference>
<gene>
    <name evidence="1" type="ORF">PDUR_16865</name>
</gene>
<dbReference type="eggNOG" id="ENOG5031989">
    <property type="taxonomic scope" value="Bacteria"/>
</dbReference>
<keyword evidence="2" id="KW-1185">Reference proteome</keyword>
<accession>A0A089HQT0</accession>
<dbReference type="RefSeq" id="WP_042207195.1">
    <property type="nucleotide sequence ID" value="NZ_CP009288.1"/>
</dbReference>
<name>A0A089HQT0_PAEDU</name>
<dbReference type="AlphaFoldDB" id="A0A089HQT0"/>
<protein>
    <submittedName>
        <fullName evidence="1">Uncharacterized protein</fullName>
    </submittedName>
</protein>